<dbReference type="RefSeq" id="WP_147153132.1">
    <property type="nucleotide sequence ID" value="NZ_BKAJ01000095.1"/>
</dbReference>
<accession>A0A512NGT4</accession>
<keyword evidence="1" id="KW-0560">Oxidoreductase</keyword>
<gene>
    <name evidence="4" type="ORF">RSO01_53240</name>
</gene>
<dbReference type="PRINTS" id="PR00420">
    <property type="entry name" value="RNGMNOXGNASE"/>
</dbReference>
<dbReference type="EMBL" id="BKAJ01000095">
    <property type="protein sequence ID" value="GEP58158.1"/>
    <property type="molecule type" value="Genomic_DNA"/>
</dbReference>
<keyword evidence="5" id="KW-1185">Reference proteome</keyword>
<feature type="domain" description="FAD-binding" evidence="3">
    <location>
        <begin position="8"/>
        <end position="171"/>
    </location>
</feature>
<dbReference type="InterPro" id="IPR036188">
    <property type="entry name" value="FAD/NAD-bd_sf"/>
</dbReference>
<dbReference type="Proteomes" id="UP000321058">
    <property type="component" value="Unassembled WGS sequence"/>
</dbReference>
<evidence type="ECO:0000313" key="5">
    <source>
        <dbReference type="Proteomes" id="UP000321058"/>
    </source>
</evidence>
<dbReference type="InterPro" id="IPR002938">
    <property type="entry name" value="FAD-bd"/>
</dbReference>
<sequence length="415" mass="45583">MNSPDRKKILIVGGGVGGLTTALCLHEAGIEAEIFEQSQELRELGVGFNVLPHAISVLAGLGLLPELDHAGIRTRELIYCNRFGQTVWQELRGSDAGYDVPQFSIHRGKLHGVLHRAVLDRLGPARIHTGCRLVGFDDRQDRVVASFNGRPDVEGDALVGADGIHSTVRSILHPGEGPPIWNGTMLWRGATEWPAYGDGRTMVIAGGNAAKFVFYPIHTDPARPDMRLTNWAIMARLSDAQVPPRREDWNRIGQREEALPFVRDRFRLGFLDPVALIEATETFYEYPNCDRDPLPRWSFGRVTLLGDAAHPMYPVGSNGASQAILDAQCLARHLQAQSSVAEAFAAYDVERRPAMAKIVEANRKGGPEGVIDMIEARAPDGFDDIDRVASHAEREAVVRGYASMAGFAREQVNGR</sequence>
<dbReference type="GO" id="GO:0004497">
    <property type="term" value="F:monooxygenase activity"/>
    <property type="evidence" value="ECO:0007669"/>
    <property type="project" value="UniProtKB-KW"/>
</dbReference>
<keyword evidence="2 4" id="KW-0503">Monooxygenase</keyword>
<proteinExistence type="predicted"/>
<evidence type="ECO:0000256" key="1">
    <source>
        <dbReference type="ARBA" id="ARBA00023002"/>
    </source>
</evidence>
<dbReference type="Pfam" id="PF01494">
    <property type="entry name" value="FAD_binding_3"/>
    <property type="match status" value="2"/>
</dbReference>
<dbReference type="AlphaFoldDB" id="A0A512NGT4"/>
<evidence type="ECO:0000256" key="2">
    <source>
        <dbReference type="ARBA" id="ARBA00023033"/>
    </source>
</evidence>
<feature type="domain" description="FAD-binding" evidence="3">
    <location>
        <begin position="296"/>
        <end position="360"/>
    </location>
</feature>
<evidence type="ECO:0000259" key="3">
    <source>
        <dbReference type="Pfam" id="PF01494"/>
    </source>
</evidence>
<dbReference type="PANTHER" id="PTHR13789:SF268">
    <property type="entry name" value="5-METHYLPHENAZINE-1-CARBOXYLATE 1-MONOOXYGENASE"/>
    <property type="match status" value="1"/>
</dbReference>
<dbReference type="PANTHER" id="PTHR13789">
    <property type="entry name" value="MONOOXYGENASE"/>
    <property type="match status" value="1"/>
</dbReference>
<protein>
    <submittedName>
        <fullName evidence="4">Salicylate 1-monooxygenase</fullName>
    </submittedName>
</protein>
<evidence type="ECO:0000313" key="4">
    <source>
        <dbReference type="EMBL" id="GEP58158.1"/>
    </source>
</evidence>
<dbReference type="InterPro" id="IPR050493">
    <property type="entry name" value="FAD-dep_Monooxygenase_BioMet"/>
</dbReference>
<organism evidence="4 5">
    <name type="scientific">Reyranella soli</name>
    <dbReference type="NCBI Taxonomy" id="1230389"/>
    <lineage>
        <taxon>Bacteria</taxon>
        <taxon>Pseudomonadati</taxon>
        <taxon>Pseudomonadota</taxon>
        <taxon>Alphaproteobacteria</taxon>
        <taxon>Hyphomicrobiales</taxon>
        <taxon>Reyranellaceae</taxon>
        <taxon>Reyranella</taxon>
    </lineage>
</organism>
<dbReference type="SUPFAM" id="SSF54373">
    <property type="entry name" value="FAD-linked reductases, C-terminal domain"/>
    <property type="match status" value="1"/>
</dbReference>
<dbReference type="Gene3D" id="3.50.50.60">
    <property type="entry name" value="FAD/NAD(P)-binding domain"/>
    <property type="match status" value="1"/>
</dbReference>
<dbReference type="OrthoDB" id="4230779at2"/>
<dbReference type="Gene3D" id="3.30.9.30">
    <property type="match status" value="1"/>
</dbReference>
<dbReference type="SUPFAM" id="SSF51905">
    <property type="entry name" value="FAD/NAD(P)-binding domain"/>
    <property type="match status" value="1"/>
</dbReference>
<reference evidence="4 5" key="1">
    <citation type="submission" date="2019-07" db="EMBL/GenBank/DDBJ databases">
        <title>Whole genome shotgun sequence of Reyranella soli NBRC 108950.</title>
        <authorList>
            <person name="Hosoyama A."/>
            <person name="Uohara A."/>
            <person name="Ohji S."/>
            <person name="Ichikawa N."/>
        </authorList>
    </citation>
    <scope>NUCLEOTIDE SEQUENCE [LARGE SCALE GENOMIC DNA]</scope>
    <source>
        <strain evidence="4 5">NBRC 108950</strain>
    </source>
</reference>
<comment type="caution">
    <text evidence="4">The sequence shown here is derived from an EMBL/GenBank/DDBJ whole genome shotgun (WGS) entry which is preliminary data.</text>
</comment>
<name>A0A512NGT4_9HYPH</name>
<dbReference type="NCBIfam" id="NF005720">
    <property type="entry name" value="PRK07538.1"/>
    <property type="match status" value="1"/>
</dbReference>
<dbReference type="GO" id="GO:0071949">
    <property type="term" value="F:FAD binding"/>
    <property type="evidence" value="ECO:0007669"/>
    <property type="project" value="InterPro"/>
</dbReference>